<proteinExistence type="predicted"/>
<sequence length="31" mass="3605">MWSAVYVALKARIYNVFYPEDNVEGDVVRSL</sequence>
<name>A0A0E9UM72_ANGAN</name>
<dbReference type="EMBL" id="GBXM01042504">
    <property type="protein sequence ID" value="JAH66073.1"/>
    <property type="molecule type" value="Transcribed_RNA"/>
</dbReference>
<reference evidence="1" key="1">
    <citation type="submission" date="2014-11" db="EMBL/GenBank/DDBJ databases">
        <authorList>
            <person name="Amaro Gonzalez C."/>
        </authorList>
    </citation>
    <scope>NUCLEOTIDE SEQUENCE</scope>
</reference>
<accession>A0A0E9UM72</accession>
<organism evidence="1">
    <name type="scientific">Anguilla anguilla</name>
    <name type="common">European freshwater eel</name>
    <name type="synonym">Muraena anguilla</name>
    <dbReference type="NCBI Taxonomy" id="7936"/>
    <lineage>
        <taxon>Eukaryota</taxon>
        <taxon>Metazoa</taxon>
        <taxon>Chordata</taxon>
        <taxon>Craniata</taxon>
        <taxon>Vertebrata</taxon>
        <taxon>Euteleostomi</taxon>
        <taxon>Actinopterygii</taxon>
        <taxon>Neopterygii</taxon>
        <taxon>Teleostei</taxon>
        <taxon>Anguilliformes</taxon>
        <taxon>Anguillidae</taxon>
        <taxon>Anguilla</taxon>
    </lineage>
</organism>
<evidence type="ECO:0000313" key="1">
    <source>
        <dbReference type="EMBL" id="JAH66073.1"/>
    </source>
</evidence>
<protein>
    <submittedName>
        <fullName evidence="1">Uncharacterized protein</fullName>
    </submittedName>
</protein>
<reference evidence="1" key="2">
    <citation type="journal article" date="2015" name="Fish Shellfish Immunol.">
        <title>Early steps in the European eel (Anguilla anguilla)-Vibrio vulnificus interaction in the gills: Role of the RtxA13 toxin.</title>
        <authorList>
            <person name="Callol A."/>
            <person name="Pajuelo D."/>
            <person name="Ebbesson L."/>
            <person name="Teles M."/>
            <person name="MacKenzie S."/>
            <person name="Amaro C."/>
        </authorList>
    </citation>
    <scope>NUCLEOTIDE SEQUENCE</scope>
</reference>
<dbReference type="AlphaFoldDB" id="A0A0E9UM72"/>